<evidence type="ECO:0000256" key="6">
    <source>
        <dbReference type="ARBA" id="ARBA00022777"/>
    </source>
</evidence>
<evidence type="ECO:0000256" key="3">
    <source>
        <dbReference type="ARBA" id="ARBA00013061"/>
    </source>
</evidence>
<dbReference type="GO" id="GO:0005524">
    <property type="term" value="F:ATP binding"/>
    <property type="evidence" value="ECO:0007669"/>
    <property type="project" value="UniProtKB-KW"/>
</dbReference>
<dbReference type="GO" id="GO:0006096">
    <property type="term" value="P:glycolytic process"/>
    <property type="evidence" value="ECO:0007669"/>
    <property type="project" value="InterPro"/>
</dbReference>
<evidence type="ECO:0000256" key="4">
    <source>
        <dbReference type="ARBA" id="ARBA00022679"/>
    </source>
</evidence>
<name>A0AA88DPJ7_FICCA</name>
<reference evidence="9" key="1">
    <citation type="submission" date="2023-07" db="EMBL/GenBank/DDBJ databases">
        <title>draft genome sequence of fig (Ficus carica).</title>
        <authorList>
            <person name="Takahashi T."/>
            <person name="Nishimura K."/>
        </authorList>
    </citation>
    <scope>NUCLEOTIDE SEQUENCE</scope>
</reference>
<dbReference type="Proteomes" id="UP001187192">
    <property type="component" value="Unassembled WGS sequence"/>
</dbReference>
<keyword evidence="4" id="KW-0808">Transferase</keyword>
<sequence>MLGKVQGYLVISFLVEEDKLDLATLLLEKAKAKEVCILLPTDVVIADKFAPDAKSKAIAKKLAELAALRK</sequence>
<dbReference type="GO" id="GO:0006094">
    <property type="term" value="P:gluconeogenesis"/>
    <property type="evidence" value="ECO:0007669"/>
    <property type="project" value="TreeGrafter"/>
</dbReference>
<comment type="similarity">
    <text evidence="2">Belongs to the phosphoglycerate kinase family.</text>
</comment>
<dbReference type="SUPFAM" id="SSF53748">
    <property type="entry name" value="Phosphoglycerate kinase"/>
    <property type="match status" value="1"/>
</dbReference>
<gene>
    <name evidence="9" type="ORF">TIFTF001_028308</name>
</gene>
<organism evidence="9 10">
    <name type="scientific">Ficus carica</name>
    <name type="common">Common fig</name>
    <dbReference type="NCBI Taxonomy" id="3494"/>
    <lineage>
        <taxon>Eukaryota</taxon>
        <taxon>Viridiplantae</taxon>
        <taxon>Streptophyta</taxon>
        <taxon>Embryophyta</taxon>
        <taxon>Tracheophyta</taxon>
        <taxon>Spermatophyta</taxon>
        <taxon>Magnoliopsida</taxon>
        <taxon>eudicotyledons</taxon>
        <taxon>Gunneridae</taxon>
        <taxon>Pentapetalae</taxon>
        <taxon>rosids</taxon>
        <taxon>fabids</taxon>
        <taxon>Rosales</taxon>
        <taxon>Moraceae</taxon>
        <taxon>Ficeae</taxon>
        <taxon>Ficus</taxon>
    </lineage>
</organism>
<dbReference type="InterPro" id="IPR036043">
    <property type="entry name" value="Phosphoglycerate_kinase_sf"/>
</dbReference>
<evidence type="ECO:0000256" key="7">
    <source>
        <dbReference type="ARBA" id="ARBA00022840"/>
    </source>
</evidence>
<dbReference type="InterPro" id="IPR015824">
    <property type="entry name" value="Phosphoglycerate_kinase_N"/>
</dbReference>
<dbReference type="EMBL" id="BTGU01000085">
    <property type="protein sequence ID" value="GMN59207.1"/>
    <property type="molecule type" value="Genomic_DNA"/>
</dbReference>
<keyword evidence="8" id="KW-0460">Magnesium</keyword>
<dbReference type="EC" id="2.7.2.3" evidence="3"/>
<evidence type="ECO:0000256" key="2">
    <source>
        <dbReference type="ARBA" id="ARBA00008982"/>
    </source>
</evidence>
<keyword evidence="6" id="KW-0418">Kinase</keyword>
<evidence type="ECO:0000256" key="8">
    <source>
        <dbReference type="ARBA" id="ARBA00022842"/>
    </source>
</evidence>
<dbReference type="AlphaFoldDB" id="A0AA88DPJ7"/>
<evidence type="ECO:0000313" key="9">
    <source>
        <dbReference type="EMBL" id="GMN59207.1"/>
    </source>
</evidence>
<keyword evidence="5" id="KW-0547">Nucleotide-binding</keyword>
<evidence type="ECO:0000256" key="5">
    <source>
        <dbReference type="ARBA" id="ARBA00022741"/>
    </source>
</evidence>
<protein>
    <recommendedName>
        <fullName evidence="3">phosphoglycerate kinase</fullName>
        <ecNumber evidence="3">2.7.2.3</ecNumber>
    </recommendedName>
</protein>
<keyword evidence="10" id="KW-1185">Reference proteome</keyword>
<dbReference type="Pfam" id="PF00162">
    <property type="entry name" value="PGK"/>
    <property type="match status" value="1"/>
</dbReference>
<comment type="cofactor">
    <cofactor evidence="1">
        <name>Mg(2+)</name>
        <dbReference type="ChEBI" id="CHEBI:18420"/>
    </cofactor>
</comment>
<dbReference type="GO" id="GO:0005829">
    <property type="term" value="C:cytosol"/>
    <property type="evidence" value="ECO:0007669"/>
    <property type="project" value="TreeGrafter"/>
</dbReference>
<keyword evidence="7" id="KW-0067">ATP-binding</keyword>
<dbReference type="PANTHER" id="PTHR11406">
    <property type="entry name" value="PHOSPHOGLYCERATE KINASE"/>
    <property type="match status" value="1"/>
</dbReference>
<evidence type="ECO:0000256" key="1">
    <source>
        <dbReference type="ARBA" id="ARBA00001946"/>
    </source>
</evidence>
<dbReference type="InterPro" id="IPR001576">
    <property type="entry name" value="Phosphoglycerate_kinase"/>
</dbReference>
<evidence type="ECO:0000313" key="10">
    <source>
        <dbReference type="Proteomes" id="UP001187192"/>
    </source>
</evidence>
<dbReference type="Gene3D" id="3.40.50.1260">
    <property type="entry name" value="Phosphoglycerate kinase, N-terminal domain"/>
    <property type="match status" value="1"/>
</dbReference>
<dbReference type="PANTHER" id="PTHR11406:SF27">
    <property type="entry name" value="PHOSPHOGLYCERATE KINASE 3, CYTOSOLIC"/>
    <property type="match status" value="1"/>
</dbReference>
<proteinExistence type="inferred from homology"/>
<accession>A0AA88DPJ7</accession>
<comment type="caution">
    <text evidence="9">The sequence shown here is derived from an EMBL/GenBank/DDBJ whole genome shotgun (WGS) entry which is preliminary data.</text>
</comment>
<dbReference type="GO" id="GO:0004618">
    <property type="term" value="F:phosphoglycerate kinase activity"/>
    <property type="evidence" value="ECO:0007669"/>
    <property type="project" value="UniProtKB-EC"/>
</dbReference>
<dbReference type="GO" id="GO:0043531">
    <property type="term" value="F:ADP binding"/>
    <property type="evidence" value="ECO:0007669"/>
    <property type="project" value="TreeGrafter"/>
</dbReference>